<dbReference type="PROSITE" id="PS50075">
    <property type="entry name" value="CARRIER"/>
    <property type="match status" value="1"/>
</dbReference>
<dbReference type="eggNOG" id="COG0236">
    <property type="taxonomic scope" value="Bacteria"/>
</dbReference>
<dbReference type="STRING" id="106370.Francci3_4099"/>
<name>Q2J5J5_FRACC</name>
<dbReference type="Proteomes" id="UP000001937">
    <property type="component" value="Chromosome"/>
</dbReference>
<gene>
    <name evidence="4" type="ordered locus">Francci3_4099</name>
</gene>
<dbReference type="InterPro" id="IPR020806">
    <property type="entry name" value="PKS_PP-bd"/>
</dbReference>
<evidence type="ECO:0000313" key="5">
    <source>
        <dbReference type="Proteomes" id="UP000001937"/>
    </source>
</evidence>
<dbReference type="OrthoDB" id="3537906at2"/>
<sequence>MSLITLEDLKKILVENSGADDSGTLDGDFAVQEFTELGYDSLALLELAAEIQRRYGIVLPDEQVMELRTPEAVLAAVNSAERLRQTS</sequence>
<feature type="domain" description="Carrier" evidence="3">
    <location>
        <begin position="3"/>
        <end position="81"/>
    </location>
</feature>
<dbReference type="SMART" id="SM00823">
    <property type="entry name" value="PKS_PP"/>
    <property type="match status" value="1"/>
</dbReference>
<keyword evidence="2" id="KW-0597">Phosphoprotein</keyword>
<reference evidence="4 5" key="1">
    <citation type="journal article" date="2007" name="Genome Res.">
        <title>Genome characteristics of facultatively symbiotic Frankia sp. strains reflect host range and host plant biogeography.</title>
        <authorList>
            <person name="Normand P."/>
            <person name="Lapierre P."/>
            <person name="Tisa L.S."/>
            <person name="Gogarten J.P."/>
            <person name="Alloisio N."/>
            <person name="Bagnarol E."/>
            <person name="Bassi C.A."/>
            <person name="Berry A.M."/>
            <person name="Bickhart D.M."/>
            <person name="Choisne N."/>
            <person name="Couloux A."/>
            <person name="Cournoyer B."/>
            <person name="Cruveiller S."/>
            <person name="Daubin V."/>
            <person name="Demange N."/>
            <person name="Francino M.P."/>
            <person name="Goltsman E."/>
            <person name="Huang Y."/>
            <person name="Kopp O.R."/>
            <person name="Labarre L."/>
            <person name="Lapidus A."/>
            <person name="Lavire C."/>
            <person name="Marechal J."/>
            <person name="Martinez M."/>
            <person name="Mastronunzio J.E."/>
            <person name="Mullin B.C."/>
            <person name="Niemann J."/>
            <person name="Pujic P."/>
            <person name="Rawnsley T."/>
            <person name="Rouy Z."/>
            <person name="Schenowitz C."/>
            <person name="Sellstedt A."/>
            <person name="Tavares F."/>
            <person name="Tomkins J.P."/>
            <person name="Vallenet D."/>
            <person name="Valverde C."/>
            <person name="Wall L.G."/>
            <person name="Wang Y."/>
            <person name="Medigue C."/>
            <person name="Benson D.R."/>
        </authorList>
    </citation>
    <scope>NUCLEOTIDE SEQUENCE [LARGE SCALE GENOMIC DNA]</scope>
    <source>
        <strain evidence="5">DSM 45818 / CECT 9043 / CcI3</strain>
    </source>
</reference>
<keyword evidence="5" id="KW-1185">Reference proteome</keyword>
<organism evidence="4 5">
    <name type="scientific">Frankia casuarinae (strain DSM 45818 / CECT 9043 / HFP020203 / CcI3)</name>
    <dbReference type="NCBI Taxonomy" id="106370"/>
    <lineage>
        <taxon>Bacteria</taxon>
        <taxon>Bacillati</taxon>
        <taxon>Actinomycetota</taxon>
        <taxon>Actinomycetes</taxon>
        <taxon>Frankiales</taxon>
        <taxon>Frankiaceae</taxon>
        <taxon>Frankia</taxon>
    </lineage>
</organism>
<dbReference type="GO" id="GO:0031177">
    <property type="term" value="F:phosphopantetheine binding"/>
    <property type="evidence" value="ECO:0007669"/>
    <property type="project" value="InterPro"/>
</dbReference>
<accession>Q2J5J5</accession>
<dbReference type="InterPro" id="IPR006162">
    <property type="entry name" value="Ppantetheine_attach_site"/>
</dbReference>
<dbReference type="InterPro" id="IPR009081">
    <property type="entry name" value="PP-bd_ACP"/>
</dbReference>
<dbReference type="SUPFAM" id="SSF47336">
    <property type="entry name" value="ACP-like"/>
    <property type="match status" value="1"/>
</dbReference>
<dbReference type="KEGG" id="fra:Francci3_4099"/>
<dbReference type="EMBL" id="CP000249">
    <property type="protein sequence ID" value="ABD13447.1"/>
    <property type="molecule type" value="Genomic_DNA"/>
</dbReference>
<dbReference type="InterPro" id="IPR036736">
    <property type="entry name" value="ACP-like_sf"/>
</dbReference>
<dbReference type="Gene3D" id="1.10.1200.10">
    <property type="entry name" value="ACP-like"/>
    <property type="match status" value="1"/>
</dbReference>
<dbReference type="PROSITE" id="PS00012">
    <property type="entry name" value="PHOSPHOPANTETHEINE"/>
    <property type="match status" value="1"/>
</dbReference>
<keyword evidence="1" id="KW-0596">Phosphopantetheine</keyword>
<dbReference type="RefSeq" id="WP_011438466.1">
    <property type="nucleotide sequence ID" value="NC_007777.1"/>
</dbReference>
<protein>
    <submittedName>
        <fullName evidence="4">Phosphopantetheine-binding</fullName>
    </submittedName>
</protein>
<evidence type="ECO:0000256" key="1">
    <source>
        <dbReference type="ARBA" id="ARBA00022450"/>
    </source>
</evidence>
<dbReference type="PhylomeDB" id="Q2J5J5"/>
<dbReference type="HOGENOM" id="CLU_108696_12_0_11"/>
<evidence type="ECO:0000259" key="3">
    <source>
        <dbReference type="PROSITE" id="PS50075"/>
    </source>
</evidence>
<dbReference type="AlphaFoldDB" id="Q2J5J5"/>
<evidence type="ECO:0000313" key="4">
    <source>
        <dbReference type="EMBL" id="ABD13447.1"/>
    </source>
</evidence>
<dbReference type="Pfam" id="PF00550">
    <property type="entry name" value="PP-binding"/>
    <property type="match status" value="1"/>
</dbReference>
<evidence type="ECO:0000256" key="2">
    <source>
        <dbReference type="ARBA" id="ARBA00022553"/>
    </source>
</evidence>
<proteinExistence type="predicted"/>